<dbReference type="FunFam" id="1.10.579.10:FF:000002">
    <property type="entry name" value="Deoxyribodipyrimidine photolyase"/>
    <property type="match status" value="1"/>
</dbReference>
<comment type="catalytic activity">
    <reaction evidence="12">
        <text>cyclobutadipyrimidine (in DNA) = 2 pyrimidine residues (in DNA).</text>
        <dbReference type="EC" id="4.1.99.3"/>
    </reaction>
</comment>
<comment type="caution">
    <text evidence="14">The sequence shown here is derived from an EMBL/GenBank/DDBJ whole genome shotgun (WGS) entry which is preliminary data.</text>
</comment>
<dbReference type="Gene3D" id="1.25.40.80">
    <property type="match status" value="1"/>
</dbReference>
<dbReference type="GO" id="GO:0003904">
    <property type="term" value="F:deoxyribodipyrimidine photo-lyase activity"/>
    <property type="evidence" value="ECO:0007669"/>
    <property type="project" value="UniProtKB-EC"/>
</dbReference>
<dbReference type="Pfam" id="PF00875">
    <property type="entry name" value="DNA_photolyase"/>
    <property type="match status" value="1"/>
</dbReference>
<dbReference type="SUPFAM" id="SSF52425">
    <property type="entry name" value="Cryptochrome/photolyase, N-terminal domain"/>
    <property type="match status" value="1"/>
</dbReference>
<sequence>MIEAQRITKMADNPVNKAGSYVVYWMQAAQRVRQNEALAFAIEQANALKKPLVVYFGLERSFPAAQRRHFQFMLEGLAEVQQTLQSLGIPFWVHHDGILAGLAKLMPSVCVLVTDRAYTRAERLWRKQAAGFSLCPFYEVETNVIVPLEAVSDKEEYSAATLRRKIESMIAYFAQAIEIEAPHLSALSQEPPFDPIKLSNLSQVLDSLSLGSKGASCPHLKGGEAEAQKKLALFVESKLDGYATLRNDPSNSHGSGLSPYLHFGQISAIDIHHAVHDTNLADVPVFLEELIVRRELAYNYVWFNPLYDSFEGLPAWARKSLSFHEQDRRPVLYTFAELEQGQTHDPYWNAAQRELTELGTMHNYLRMYWGKKILEWSPTPKEAFNRALALNNTYQMDGRDPNGYAGVAWCFGKHDRPWAERAIFGNIRYMNDKGLERKFNMKGYLARIEQEIALRNQLS</sequence>
<keyword evidence="7" id="KW-0274">FAD</keyword>
<evidence type="ECO:0000256" key="8">
    <source>
        <dbReference type="ARBA" id="ARBA00023125"/>
    </source>
</evidence>
<evidence type="ECO:0000256" key="2">
    <source>
        <dbReference type="ARBA" id="ARBA00006409"/>
    </source>
</evidence>
<dbReference type="InterPro" id="IPR036155">
    <property type="entry name" value="Crypto/Photolyase_N_sf"/>
</dbReference>
<evidence type="ECO:0000259" key="13">
    <source>
        <dbReference type="PROSITE" id="PS51645"/>
    </source>
</evidence>
<accession>A0A644X1I2</accession>
<dbReference type="GO" id="GO:0000719">
    <property type="term" value="P:photoreactive repair"/>
    <property type="evidence" value="ECO:0007669"/>
    <property type="project" value="TreeGrafter"/>
</dbReference>
<comment type="cofactor">
    <cofactor evidence="1">
        <name>FAD</name>
        <dbReference type="ChEBI" id="CHEBI:57692"/>
    </cofactor>
</comment>
<dbReference type="InterPro" id="IPR036134">
    <property type="entry name" value="Crypto/Photolyase_FAD-like_sf"/>
</dbReference>
<evidence type="ECO:0000256" key="12">
    <source>
        <dbReference type="ARBA" id="ARBA00033999"/>
    </source>
</evidence>
<organism evidence="14">
    <name type="scientific">bioreactor metagenome</name>
    <dbReference type="NCBI Taxonomy" id="1076179"/>
    <lineage>
        <taxon>unclassified sequences</taxon>
        <taxon>metagenomes</taxon>
        <taxon>ecological metagenomes</taxon>
    </lineage>
</organism>
<dbReference type="PROSITE" id="PS51645">
    <property type="entry name" value="PHR_CRY_ALPHA_BETA"/>
    <property type="match status" value="1"/>
</dbReference>
<dbReference type="InterPro" id="IPR006050">
    <property type="entry name" value="DNA_photolyase_N"/>
</dbReference>
<evidence type="ECO:0000256" key="1">
    <source>
        <dbReference type="ARBA" id="ARBA00001974"/>
    </source>
</evidence>
<keyword evidence="6" id="KW-0227">DNA damage</keyword>
<evidence type="ECO:0000256" key="10">
    <source>
        <dbReference type="ARBA" id="ARBA00023239"/>
    </source>
</evidence>
<protein>
    <recommendedName>
        <fullName evidence="4">Deoxyribodipyrimidine photo-lyase</fullName>
        <ecNumber evidence="3">4.1.99.3</ecNumber>
    </recommendedName>
    <alternativeName>
        <fullName evidence="11">DNA photolyase</fullName>
    </alternativeName>
</protein>
<feature type="domain" description="Photolyase/cryptochrome alpha/beta" evidence="13">
    <location>
        <begin position="20"/>
        <end position="148"/>
    </location>
</feature>
<dbReference type="PANTHER" id="PTHR10211">
    <property type="entry name" value="DEOXYRIBODIPYRIMIDINE PHOTOLYASE"/>
    <property type="match status" value="1"/>
</dbReference>
<evidence type="ECO:0000256" key="5">
    <source>
        <dbReference type="ARBA" id="ARBA00022630"/>
    </source>
</evidence>
<dbReference type="SUPFAM" id="SSF48173">
    <property type="entry name" value="Cryptochrome/photolyase FAD-binding domain"/>
    <property type="match status" value="1"/>
</dbReference>
<keyword evidence="9" id="KW-0234">DNA repair</keyword>
<keyword evidence="8" id="KW-0238">DNA-binding</keyword>
<dbReference type="AlphaFoldDB" id="A0A644X1I2"/>
<evidence type="ECO:0000256" key="4">
    <source>
        <dbReference type="ARBA" id="ARBA00014046"/>
    </source>
</evidence>
<evidence type="ECO:0000313" key="14">
    <source>
        <dbReference type="EMBL" id="MPM10025.1"/>
    </source>
</evidence>
<gene>
    <name evidence="14" type="ORF">SDC9_56349</name>
</gene>
<comment type="similarity">
    <text evidence="2">Belongs to the DNA photolyase class-2 family.</text>
</comment>
<dbReference type="InterPro" id="IPR014729">
    <property type="entry name" value="Rossmann-like_a/b/a_fold"/>
</dbReference>
<dbReference type="GO" id="GO:0003677">
    <property type="term" value="F:DNA binding"/>
    <property type="evidence" value="ECO:0007669"/>
    <property type="project" value="UniProtKB-KW"/>
</dbReference>
<evidence type="ECO:0000256" key="6">
    <source>
        <dbReference type="ARBA" id="ARBA00022763"/>
    </source>
</evidence>
<name>A0A644X1I2_9ZZZZ</name>
<evidence type="ECO:0000256" key="3">
    <source>
        <dbReference type="ARBA" id="ARBA00013149"/>
    </source>
</evidence>
<reference evidence="14" key="1">
    <citation type="submission" date="2019-08" db="EMBL/GenBank/DDBJ databases">
        <authorList>
            <person name="Kucharzyk K."/>
            <person name="Murdoch R.W."/>
            <person name="Higgins S."/>
            <person name="Loffler F."/>
        </authorList>
    </citation>
    <scope>NUCLEOTIDE SEQUENCE</scope>
</reference>
<dbReference type="Gene3D" id="3.40.50.620">
    <property type="entry name" value="HUPs"/>
    <property type="match status" value="1"/>
</dbReference>
<evidence type="ECO:0000256" key="7">
    <source>
        <dbReference type="ARBA" id="ARBA00022827"/>
    </source>
</evidence>
<evidence type="ECO:0000256" key="9">
    <source>
        <dbReference type="ARBA" id="ARBA00023204"/>
    </source>
</evidence>
<dbReference type="PANTHER" id="PTHR10211:SF0">
    <property type="entry name" value="DEOXYRIBODIPYRIMIDINE PHOTO-LYASE"/>
    <property type="match status" value="1"/>
</dbReference>
<keyword evidence="5" id="KW-0285">Flavoprotein</keyword>
<dbReference type="EC" id="4.1.99.3" evidence="3"/>
<dbReference type="Gene3D" id="1.10.579.10">
    <property type="entry name" value="DNA Cyclobutane Dipyrimidine Photolyase, subunit A, domain 3"/>
    <property type="match status" value="1"/>
</dbReference>
<dbReference type="EMBL" id="VSSQ01001641">
    <property type="protein sequence ID" value="MPM10025.1"/>
    <property type="molecule type" value="Genomic_DNA"/>
</dbReference>
<dbReference type="InterPro" id="IPR052219">
    <property type="entry name" value="Photolyase_Class-2"/>
</dbReference>
<evidence type="ECO:0000256" key="11">
    <source>
        <dbReference type="ARBA" id="ARBA00031671"/>
    </source>
</evidence>
<proteinExistence type="inferred from homology"/>
<keyword evidence="10" id="KW-0456">Lyase</keyword>